<dbReference type="Gene3D" id="1.10.3720.10">
    <property type="entry name" value="MetI-like"/>
    <property type="match status" value="1"/>
</dbReference>
<dbReference type="InterPro" id="IPR000515">
    <property type="entry name" value="MetI-like"/>
</dbReference>
<dbReference type="CDD" id="cd06261">
    <property type="entry name" value="TM_PBP2"/>
    <property type="match status" value="1"/>
</dbReference>
<feature type="transmembrane region" description="Helical" evidence="7">
    <location>
        <begin position="179"/>
        <end position="204"/>
    </location>
</feature>
<dbReference type="Proteomes" id="UP000008850">
    <property type="component" value="Chromosome"/>
</dbReference>
<dbReference type="GO" id="GO:0055085">
    <property type="term" value="P:transmembrane transport"/>
    <property type="evidence" value="ECO:0007669"/>
    <property type="project" value="InterPro"/>
</dbReference>
<gene>
    <name evidence="9" type="ordered locus">KKY_3078</name>
</gene>
<comment type="similarity">
    <text evidence="7">Belongs to the binding-protein-dependent transport system permease family.</text>
</comment>
<keyword evidence="5 7" id="KW-1133">Transmembrane helix</keyword>
<evidence type="ECO:0000256" key="5">
    <source>
        <dbReference type="ARBA" id="ARBA00022989"/>
    </source>
</evidence>
<name>G4RG95_PELHB</name>
<dbReference type="SUPFAM" id="SSF161098">
    <property type="entry name" value="MetI-like"/>
    <property type="match status" value="1"/>
</dbReference>
<dbReference type="InterPro" id="IPR050901">
    <property type="entry name" value="BP-dep_ABC_trans_perm"/>
</dbReference>
<dbReference type="GO" id="GO:0005886">
    <property type="term" value="C:plasma membrane"/>
    <property type="evidence" value="ECO:0007669"/>
    <property type="project" value="UniProtKB-SubCell"/>
</dbReference>
<sequence>MIVAALRWAVFAIAAFALNFPVIATLVTSFKSSREIATNPGLWIEAPTLENYVAVLQVTDRLNIFAYLWNSTVAALIGTTLAIVLAFPAAYAVARAGYGRRMLMPLIVNLRALPLIIFAIPIYMMFQWVGLLDTQLGLGLILVIVNLPLALVILVNAISDIPVELDEAAHMDGAGRLKIITSIIAPVCRPAIVTTFIFGFITAWNEFLFGLMLTTRHAVPMTVGASFFFSSGGGGIQWGTASAVMIVAALPPAILGLVMYRQISRSMTAGAVKG</sequence>
<dbReference type="EMBL" id="CP003075">
    <property type="protein sequence ID" value="AEQ53071.1"/>
    <property type="molecule type" value="Genomic_DNA"/>
</dbReference>
<evidence type="ECO:0000313" key="9">
    <source>
        <dbReference type="EMBL" id="AEQ53071.1"/>
    </source>
</evidence>
<keyword evidence="6 7" id="KW-0472">Membrane</keyword>
<dbReference type="RefSeq" id="WP_014132218.1">
    <property type="nucleotide sequence ID" value="NC_016078.1"/>
</dbReference>
<feature type="transmembrane region" description="Helical" evidence="7">
    <location>
        <begin position="138"/>
        <end position="158"/>
    </location>
</feature>
<dbReference type="eggNOG" id="COG0395">
    <property type="taxonomic scope" value="Bacteria"/>
</dbReference>
<dbReference type="AlphaFoldDB" id="G4RG95"/>
<feature type="transmembrane region" description="Helical" evidence="7">
    <location>
        <begin position="236"/>
        <end position="260"/>
    </location>
</feature>
<accession>G4RG95</accession>
<evidence type="ECO:0000256" key="4">
    <source>
        <dbReference type="ARBA" id="ARBA00022692"/>
    </source>
</evidence>
<evidence type="ECO:0000256" key="2">
    <source>
        <dbReference type="ARBA" id="ARBA00022448"/>
    </source>
</evidence>
<dbReference type="STRING" id="1082931.KKY_3078"/>
<dbReference type="PATRIC" id="fig|1082931.4.peg.3034"/>
<keyword evidence="4 7" id="KW-0812">Transmembrane</keyword>
<evidence type="ECO:0000256" key="6">
    <source>
        <dbReference type="ARBA" id="ARBA00023136"/>
    </source>
</evidence>
<organism evidence="9 10">
    <name type="scientific">Pelagibacterium halotolerans (strain DSM 22347 / JCM 15775 / CGMCC 1.7692 / B2)</name>
    <dbReference type="NCBI Taxonomy" id="1082931"/>
    <lineage>
        <taxon>Bacteria</taxon>
        <taxon>Pseudomonadati</taxon>
        <taxon>Pseudomonadota</taxon>
        <taxon>Alphaproteobacteria</taxon>
        <taxon>Hyphomicrobiales</taxon>
        <taxon>Devosiaceae</taxon>
        <taxon>Pelagibacterium</taxon>
    </lineage>
</organism>
<reference evidence="9 10" key="1">
    <citation type="journal article" date="2012" name="J. Bacteriol.">
        <title>Complete genome sequence of Pelagibacterium halotolerans B2T.</title>
        <authorList>
            <person name="Huo Y.Y."/>
            <person name="Cheng H."/>
            <person name="Han X.F."/>
            <person name="Jiang X.W."/>
            <person name="Sun C."/>
            <person name="Zhang X.Q."/>
            <person name="Zhu X.F."/>
            <person name="Liu Y.F."/>
            <person name="Li P.F."/>
            <person name="Ni P.X."/>
            <person name="Wu M."/>
        </authorList>
    </citation>
    <scope>NUCLEOTIDE SEQUENCE [LARGE SCALE GENOMIC DNA]</scope>
    <source>
        <strain evidence="10">DSM 22347 / JCM 15775 / CGMCC 1.7692 / B2</strain>
    </source>
</reference>
<dbReference type="PANTHER" id="PTHR32243">
    <property type="entry name" value="MALTOSE TRANSPORT SYSTEM PERMEASE-RELATED"/>
    <property type="match status" value="1"/>
</dbReference>
<keyword evidence="2 7" id="KW-0813">Transport</keyword>
<comment type="subcellular location">
    <subcellularLocation>
        <location evidence="1 7">Cell membrane</location>
        <topology evidence="1 7">Multi-pass membrane protein</topology>
    </subcellularLocation>
</comment>
<keyword evidence="10" id="KW-1185">Reference proteome</keyword>
<evidence type="ECO:0000256" key="1">
    <source>
        <dbReference type="ARBA" id="ARBA00004651"/>
    </source>
</evidence>
<dbReference type="PANTHER" id="PTHR32243:SF18">
    <property type="entry name" value="INNER MEMBRANE ABC TRANSPORTER PERMEASE PROTEIN YCJP"/>
    <property type="match status" value="1"/>
</dbReference>
<evidence type="ECO:0000256" key="7">
    <source>
        <dbReference type="RuleBase" id="RU363032"/>
    </source>
</evidence>
<dbReference type="HOGENOM" id="CLU_016047_1_2_5"/>
<evidence type="ECO:0000259" key="8">
    <source>
        <dbReference type="PROSITE" id="PS50928"/>
    </source>
</evidence>
<keyword evidence="3" id="KW-1003">Cell membrane</keyword>
<evidence type="ECO:0000256" key="3">
    <source>
        <dbReference type="ARBA" id="ARBA00022475"/>
    </source>
</evidence>
<feature type="transmembrane region" description="Helical" evidence="7">
    <location>
        <begin position="106"/>
        <end position="126"/>
    </location>
</feature>
<feature type="domain" description="ABC transmembrane type-1" evidence="8">
    <location>
        <begin position="68"/>
        <end position="259"/>
    </location>
</feature>
<protein>
    <submittedName>
        <fullName evidence="9">Binding-protein-dependent transport systems inner membrane component</fullName>
    </submittedName>
</protein>
<dbReference type="Pfam" id="PF00528">
    <property type="entry name" value="BPD_transp_1"/>
    <property type="match status" value="1"/>
</dbReference>
<dbReference type="InterPro" id="IPR035906">
    <property type="entry name" value="MetI-like_sf"/>
</dbReference>
<dbReference type="KEGG" id="phl:KKY_3078"/>
<dbReference type="PROSITE" id="PS50928">
    <property type="entry name" value="ABC_TM1"/>
    <property type="match status" value="1"/>
</dbReference>
<proteinExistence type="inferred from homology"/>
<evidence type="ECO:0000313" key="10">
    <source>
        <dbReference type="Proteomes" id="UP000008850"/>
    </source>
</evidence>
<feature type="transmembrane region" description="Helical" evidence="7">
    <location>
        <begin position="73"/>
        <end position="94"/>
    </location>
</feature>